<sequence>MKIVMKPIEMIAWFNNTNHPIPLRFRIESEDKTSSVVKIDKIIFKEEEKIAGNKMVIYRCEGIIDDLKRIFELKYELTTCKWFLFKI</sequence>
<dbReference type="AlphaFoldDB" id="A0A4Z0D8F8"/>
<comment type="caution">
    <text evidence="1">The sequence shown here is derived from an EMBL/GenBank/DDBJ whole genome shotgun (WGS) entry which is preliminary data.</text>
</comment>
<dbReference type="EMBL" id="SRIB01000003">
    <property type="protein sequence ID" value="TFZ41152.1"/>
    <property type="molecule type" value="Genomic_DNA"/>
</dbReference>
<accession>A0A4Z0D8F8</accession>
<dbReference type="Proteomes" id="UP000298381">
    <property type="component" value="Unassembled WGS sequence"/>
</dbReference>
<dbReference type="OrthoDB" id="1707431at2"/>
<evidence type="ECO:0000313" key="2">
    <source>
        <dbReference type="Proteomes" id="UP000298381"/>
    </source>
</evidence>
<proteinExistence type="predicted"/>
<name>A0A4Z0D8F8_9FIRM</name>
<dbReference type="RefSeq" id="WP_135270633.1">
    <property type="nucleotide sequence ID" value="NZ_SRIB01000003.1"/>
</dbReference>
<organism evidence="1 2">
    <name type="scientific">Soehngenia longivitae</name>
    <dbReference type="NCBI Taxonomy" id="2562294"/>
    <lineage>
        <taxon>Bacteria</taxon>
        <taxon>Bacillati</taxon>
        <taxon>Bacillota</taxon>
        <taxon>Tissierellia</taxon>
        <taxon>Tissierellales</taxon>
        <taxon>Tissierellaceae</taxon>
        <taxon>Soehngenia</taxon>
    </lineage>
</organism>
<evidence type="ECO:0000313" key="1">
    <source>
        <dbReference type="EMBL" id="TFZ41152.1"/>
    </source>
</evidence>
<reference evidence="1 2" key="1">
    <citation type="submission" date="2019-03" db="EMBL/GenBank/DDBJ databases">
        <title>Draft genome sequence data and analysis of a Fermenting Bacterium, Soehngenia longevitae strain 1933PT, isolated from petroleum reservoir in Azerbaijan.</title>
        <authorList>
            <person name="Grouzdev D.S."/>
            <person name="Bidzhieva S.K."/>
            <person name="Sokolova D.S."/>
            <person name="Tourova T.P."/>
            <person name="Poltaraus A.B."/>
            <person name="Nazina T.N."/>
        </authorList>
    </citation>
    <scope>NUCLEOTIDE SEQUENCE [LARGE SCALE GENOMIC DNA]</scope>
    <source>
        <strain evidence="1 2">1933P</strain>
    </source>
</reference>
<keyword evidence="2" id="KW-1185">Reference proteome</keyword>
<protein>
    <submittedName>
        <fullName evidence="1">Uncharacterized protein</fullName>
    </submittedName>
</protein>
<gene>
    <name evidence="1" type="ORF">E4100_03375</name>
</gene>